<dbReference type="Pfam" id="PF01822">
    <property type="entry name" value="WSC"/>
    <property type="match status" value="2"/>
</dbReference>
<dbReference type="InterPro" id="IPR051589">
    <property type="entry name" value="Sialate-O-sulfotransferase"/>
</dbReference>
<keyword evidence="3" id="KW-0732">Signal</keyword>
<dbReference type="Proteomes" id="UP000235786">
    <property type="component" value="Unassembled WGS sequence"/>
</dbReference>
<sequence>MMLKSAKLILASALALVSVVSADITVFDVKRNDAPAPSCSNFTAFKYAGCFNDPSTPSALNYRATELSNSNMTVEVCVAFCKGNSYRYAGLEYYGECFCGSFVNGMQIDESNCNYPCSGNSSEACGGTNIISVYQDPTFPTVDNRTIMDYKSINLTVEECLFTCKDGGYTFAGVEYAYQCFCGVVIGNGSVPINSANCNMLCTGNSSETCGGSGTLDLYGAADLQSSQPCGYVPPLGSSSSSTTSTPTPTPTPSSCTVTTTVTPTPTCEYQCGSWCSNPLAGFSDSSSCSTAASNCLIQVASCFLEAGFPASLNCFKYASWCSSVSSYCSNYCPGKSSPSPTISTSVGSCSTSSSSTTTSSPTVVPVPTSSCICKQPNSPSKGYSSSSPVGNITIPCMTCNNVKSDWYAGNWFKSYNSNSVPKGCQAACDAQKTSCLNTYAQNCKSNTQQQINQGADSYSSASTKCTNQWNDCYTANKQASGGNLCKIWNSGWN</sequence>
<dbReference type="STRING" id="1149755.A0A2J6RXL6"/>
<dbReference type="PANTHER" id="PTHR45964">
    <property type="entry name" value="WSCD FAMILY MEMBER CG9164"/>
    <property type="match status" value="1"/>
</dbReference>
<evidence type="ECO:0000313" key="6">
    <source>
        <dbReference type="Proteomes" id="UP000235786"/>
    </source>
</evidence>
<evidence type="ECO:0000259" key="4">
    <source>
        <dbReference type="PROSITE" id="PS51212"/>
    </source>
</evidence>
<accession>A0A2J6RXL6</accession>
<feature type="domain" description="WSC" evidence="4">
    <location>
        <begin position="44"/>
        <end position="137"/>
    </location>
</feature>
<keyword evidence="1" id="KW-0677">Repeat</keyword>
<evidence type="ECO:0000256" key="2">
    <source>
        <dbReference type="SAM" id="MobiDB-lite"/>
    </source>
</evidence>
<keyword evidence="6" id="KW-1185">Reference proteome</keyword>
<feature type="compositionally biased region" description="Low complexity" evidence="2">
    <location>
        <begin position="238"/>
        <end position="256"/>
    </location>
</feature>
<gene>
    <name evidence="5" type="ORF">L207DRAFT_620822</name>
</gene>
<dbReference type="AlphaFoldDB" id="A0A2J6RXL6"/>
<dbReference type="InterPro" id="IPR002889">
    <property type="entry name" value="WSC_carb-bd"/>
</dbReference>
<feature type="domain" description="WSC" evidence="4">
    <location>
        <begin position="149"/>
        <end position="222"/>
    </location>
</feature>
<feature type="chain" id="PRO_5014397752" evidence="3">
    <location>
        <begin position="23"/>
        <end position="494"/>
    </location>
</feature>
<dbReference type="PROSITE" id="PS51212">
    <property type="entry name" value="WSC"/>
    <property type="match status" value="2"/>
</dbReference>
<dbReference type="EMBL" id="KZ613942">
    <property type="protein sequence ID" value="PMD43247.1"/>
    <property type="molecule type" value="Genomic_DNA"/>
</dbReference>
<proteinExistence type="predicted"/>
<dbReference type="SMART" id="SM00321">
    <property type="entry name" value="WSC"/>
    <property type="match status" value="2"/>
</dbReference>
<name>A0A2J6RXL6_HYAVF</name>
<dbReference type="OrthoDB" id="2019572at2759"/>
<feature type="signal peptide" evidence="3">
    <location>
        <begin position="1"/>
        <end position="22"/>
    </location>
</feature>
<protein>
    <submittedName>
        <fullName evidence="5">WSC-domain-containing protein</fullName>
    </submittedName>
</protein>
<evidence type="ECO:0000256" key="3">
    <source>
        <dbReference type="SAM" id="SignalP"/>
    </source>
</evidence>
<organism evidence="5 6">
    <name type="scientific">Hyaloscypha variabilis (strain UAMH 11265 / GT02V1 / F)</name>
    <name type="common">Meliniomyces variabilis</name>
    <dbReference type="NCBI Taxonomy" id="1149755"/>
    <lineage>
        <taxon>Eukaryota</taxon>
        <taxon>Fungi</taxon>
        <taxon>Dikarya</taxon>
        <taxon>Ascomycota</taxon>
        <taxon>Pezizomycotina</taxon>
        <taxon>Leotiomycetes</taxon>
        <taxon>Helotiales</taxon>
        <taxon>Hyaloscyphaceae</taxon>
        <taxon>Hyaloscypha</taxon>
        <taxon>Hyaloscypha variabilis</taxon>
    </lineage>
</organism>
<dbReference type="PANTHER" id="PTHR45964:SF5">
    <property type="entry name" value="WSCD FAMILY MEMBER CG9164"/>
    <property type="match status" value="1"/>
</dbReference>
<evidence type="ECO:0000313" key="5">
    <source>
        <dbReference type="EMBL" id="PMD43247.1"/>
    </source>
</evidence>
<evidence type="ECO:0000256" key="1">
    <source>
        <dbReference type="ARBA" id="ARBA00022737"/>
    </source>
</evidence>
<reference evidence="5 6" key="1">
    <citation type="submission" date="2016-04" db="EMBL/GenBank/DDBJ databases">
        <title>A degradative enzymes factory behind the ericoid mycorrhizal symbiosis.</title>
        <authorList>
            <consortium name="DOE Joint Genome Institute"/>
            <person name="Martino E."/>
            <person name="Morin E."/>
            <person name="Grelet G."/>
            <person name="Kuo A."/>
            <person name="Kohler A."/>
            <person name="Daghino S."/>
            <person name="Barry K."/>
            <person name="Choi C."/>
            <person name="Cichocki N."/>
            <person name="Clum A."/>
            <person name="Copeland A."/>
            <person name="Hainaut M."/>
            <person name="Haridas S."/>
            <person name="Labutti K."/>
            <person name="Lindquist E."/>
            <person name="Lipzen A."/>
            <person name="Khouja H.-R."/>
            <person name="Murat C."/>
            <person name="Ohm R."/>
            <person name="Olson A."/>
            <person name="Spatafora J."/>
            <person name="Veneault-Fourrey C."/>
            <person name="Henrissat B."/>
            <person name="Grigoriev I."/>
            <person name="Martin F."/>
            <person name="Perotto S."/>
        </authorList>
    </citation>
    <scope>NUCLEOTIDE SEQUENCE [LARGE SCALE GENOMIC DNA]</scope>
    <source>
        <strain evidence="5 6">F</strain>
    </source>
</reference>
<feature type="region of interest" description="Disordered" evidence="2">
    <location>
        <begin position="235"/>
        <end position="256"/>
    </location>
</feature>